<dbReference type="Proteomes" id="UP000004095">
    <property type="component" value="Unassembled WGS sequence"/>
</dbReference>
<sequence length="45" mass="5158">MHELSNVLPTSCRILIVLLQIYKKLCMAACSSLKQVRQTLQLKEI</sequence>
<comment type="caution">
    <text evidence="1">The sequence shown here is derived from an EMBL/GenBank/DDBJ whole genome shotgun (WGS) entry which is preliminary data.</text>
</comment>
<evidence type="ECO:0000313" key="1">
    <source>
        <dbReference type="EMBL" id="EAY27898.1"/>
    </source>
</evidence>
<reference evidence="1 2" key="1">
    <citation type="submission" date="2007-01" db="EMBL/GenBank/DDBJ databases">
        <authorList>
            <person name="Haygood M."/>
            <person name="Podell S."/>
            <person name="Anderson C."/>
            <person name="Hopkinson B."/>
            <person name="Roe K."/>
            <person name="Barbeau K."/>
            <person name="Gaasterland T."/>
            <person name="Ferriera S."/>
            <person name="Johnson J."/>
            <person name="Kravitz S."/>
            <person name="Beeson K."/>
            <person name="Sutton G."/>
            <person name="Rogers Y.-H."/>
            <person name="Friedman R."/>
            <person name="Frazier M."/>
            <person name="Venter J.C."/>
        </authorList>
    </citation>
    <scope>NUCLEOTIDE SEQUENCE [LARGE SCALE GENOMIC DNA]</scope>
    <source>
        <strain evidence="1 2">ATCC 23134</strain>
    </source>
</reference>
<name>A1ZPA6_MICM2</name>
<accession>A1ZPA6</accession>
<gene>
    <name evidence="1" type="ORF">M23134_00339</name>
</gene>
<evidence type="ECO:0000313" key="2">
    <source>
        <dbReference type="Proteomes" id="UP000004095"/>
    </source>
</evidence>
<dbReference type="EMBL" id="AAWS01000020">
    <property type="protein sequence ID" value="EAY27898.1"/>
    <property type="molecule type" value="Genomic_DNA"/>
</dbReference>
<protein>
    <submittedName>
        <fullName evidence="1">Uncharacterized protein</fullName>
    </submittedName>
</protein>
<proteinExistence type="predicted"/>
<keyword evidence="2" id="KW-1185">Reference proteome</keyword>
<organism evidence="1 2">
    <name type="scientific">Microscilla marina ATCC 23134</name>
    <dbReference type="NCBI Taxonomy" id="313606"/>
    <lineage>
        <taxon>Bacteria</taxon>
        <taxon>Pseudomonadati</taxon>
        <taxon>Bacteroidota</taxon>
        <taxon>Cytophagia</taxon>
        <taxon>Cytophagales</taxon>
        <taxon>Microscillaceae</taxon>
        <taxon>Microscilla</taxon>
    </lineage>
</organism>
<dbReference type="AlphaFoldDB" id="A1ZPA6"/>